<reference evidence="3" key="2">
    <citation type="journal article" date="2020" name="Microorganisms">
        <title>Osmotic Adaptation and Compatible Solute Biosynthesis of Phototrophic Bacteria as Revealed from Genome Analyses.</title>
        <authorList>
            <person name="Imhoff J.F."/>
            <person name="Rahn T."/>
            <person name="Kunzel S."/>
            <person name="Keller A."/>
            <person name="Neulinger S.C."/>
        </authorList>
    </citation>
    <scope>NUCLEOTIDE SEQUENCE</scope>
    <source>
        <strain evidence="3">DSM 9154</strain>
    </source>
</reference>
<comment type="caution">
    <text evidence="3">The sequence shown here is derived from an EMBL/GenBank/DDBJ whole genome shotgun (WGS) entry which is preliminary data.</text>
</comment>
<organism evidence="3 4">
    <name type="scientific">Rhodovibrio salinarum</name>
    <dbReference type="NCBI Taxonomy" id="1087"/>
    <lineage>
        <taxon>Bacteria</taxon>
        <taxon>Pseudomonadati</taxon>
        <taxon>Pseudomonadota</taxon>
        <taxon>Alphaproteobacteria</taxon>
        <taxon>Rhodospirillales</taxon>
        <taxon>Rhodovibrionaceae</taxon>
        <taxon>Rhodovibrio</taxon>
    </lineage>
</organism>
<dbReference type="InterPro" id="IPR010093">
    <property type="entry name" value="SinI_DNA-bd"/>
</dbReference>
<protein>
    <submittedName>
        <fullName evidence="3">Molybdenum ABC transporter substrate-binding protein</fullName>
    </submittedName>
</protein>
<name>A0A934V1D1_9PROT</name>
<accession>A0A934V1D1</accession>
<evidence type="ECO:0000259" key="2">
    <source>
        <dbReference type="Pfam" id="PF12728"/>
    </source>
</evidence>
<dbReference type="RefSeq" id="WP_037256572.1">
    <property type="nucleotide sequence ID" value="NZ_NRRE01000035.1"/>
</dbReference>
<gene>
    <name evidence="3" type="ORF">CKO21_18780</name>
</gene>
<sequence length="299" mass="32218">MYDYLTTHEVADYLRIKERRVYELVRQRAIPCTRATGKWLFPRALIDRWIAEQLEMAPASARETPPVVAGSHDPLLDWAVKESGCGLALLPGGSLDGLKRLNEGAARLAGLHLFHADLADSDPDGAFNLPNVKETGAPADAVLIEWAQRTQGLVLPAGNPDGVAGLSDLADRRLPVARRQAESGSGLLLDYLAGQAGLAPGDLAFVAETARSEMDLGLAILEGRARAGVAVEAVARSLQLAFVPLMVERFDLLMARRDYFGPAVQTLMTFARTSAFAERAQRLGGYDISGLGTVRYNAP</sequence>
<dbReference type="Proteomes" id="UP000778970">
    <property type="component" value="Unassembled WGS sequence"/>
</dbReference>
<feature type="domain" description="Helix-turn-helix" evidence="2">
    <location>
        <begin position="4"/>
        <end position="53"/>
    </location>
</feature>
<evidence type="ECO:0000313" key="4">
    <source>
        <dbReference type="Proteomes" id="UP000778970"/>
    </source>
</evidence>
<dbReference type="AlphaFoldDB" id="A0A934V1D1"/>
<dbReference type="EMBL" id="NRRE01000035">
    <property type="protein sequence ID" value="MBK1699297.1"/>
    <property type="molecule type" value="Genomic_DNA"/>
</dbReference>
<reference evidence="3" key="1">
    <citation type="submission" date="2017-08" db="EMBL/GenBank/DDBJ databases">
        <authorList>
            <person name="Imhoff J.F."/>
            <person name="Rahn T."/>
            <person name="Kuenzel S."/>
            <person name="Neulinger S.C."/>
        </authorList>
    </citation>
    <scope>NUCLEOTIDE SEQUENCE</scope>
    <source>
        <strain evidence="3">DSM 9154</strain>
    </source>
</reference>
<dbReference type="SUPFAM" id="SSF53850">
    <property type="entry name" value="Periplasmic binding protein-like II"/>
    <property type="match status" value="1"/>
</dbReference>
<dbReference type="Pfam" id="PF12728">
    <property type="entry name" value="HTH_17"/>
    <property type="match status" value="1"/>
</dbReference>
<feature type="domain" description="PBP" evidence="1">
    <location>
        <begin position="81"/>
        <end position="271"/>
    </location>
</feature>
<dbReference type="PANTHER" id="PTHR38431">
    <property type="entry name" value="BLL2305 PROTEIN"/>
    <property type="match status" value="1"/>
</dbReference>
<keyword evidence="4" id="KW-1185">Reference proteome</keyword>
<dbReference type="Pfam" id="PF12727">
    <property type="entry name" value="PBP_like"/>
    <property type="match status" value="1"/>
</dbReference>
<dbReference type="InterPro" id="IPR024370">
    <property type="entry name" value="PBP_domain"/>
</dbReference>
<proteinExistence type="predicted"/>
<evidence type="ECO:0000259" key="1">
    <source>
        <dbReference type="Pfam" id="PF12727"/>
    </source>
</evidence>
<dbReference type="InterPro" id="IPR041657">
    <property type="entry name" value="HTH_17"/>
</dbReference>
<evidence type="ECO:0000313" key="3">
    <source>
        <dbReference type="EMBL" id="MBK1699297.1"/>
    </source>
</evidence>
<dbReference type="GO" id="GO:0003677">
    <property type="term" value="F:DNA binding"/>
    <property type="evidence" value="ECO:0007669"/>
    <property type="project" value="InterPro"/>
</dbReference>
<dbReference type="PANTHER" id="PTHR38431:SF1">
    <property type="entry name" value="BLL2305 PROTEIN"/>
    <property type="match status" value="1"/>
</dbReference>
<dbReference type="NCBIfam" id="TIGR01764">
    <property type="entry name" value="excise"/>
    <property type="match status" value="1"/>
</dbReference>